<evidence type="ECO:0000256" key="3">
    <source>
        <dbReference type="ARBA" id="ARBA00022692"/>
    </source>
</evidence>
<dbReference type="Proteomes" id="UP000014115">
    <property type="component" value="Unassembled WGS sequence"/>
</dbReference>
<dbReference type="GO" id="GO:0015221">
    <property type="term" value="F:lipopolysaccharide transmembrane transporter activity"/>
    <property type="evidence" value="ECO:0007669"/>
    <property type="project" value="InterPro"/>
</dbReference>
<dbReference type="PANTHER" id="PTHR37481:SF1">
    <property type="entry name" value="LIPOPOLYSACCHARIDE EXPORT SYSTEM PROTEIN LPTC"/>
    <property type="match status" value="1"/>
</dbReference>
<evidence type="ECO:0000256" key="5">
    <source>
        <dbReference type="ARBA" id="ARBA00023136"/>
    </source>
</evidence>
<dbReference type="STRING" id="740709.A10D4_03485"/>
<dbReference type="PANTHER" id="PTHR37481">
    <property type="entry name" value="LIPOPOLYSACCHARIDE EXPORT SYSTEM PROTEIN LPTC"/>
    <property type="match status" value="1"/>
</dbReference>
<comment type="similarity">
    <text evidence="6 7">Belongs to the LptC family.</text>
</comment>
<dbReference type="HAMAP" id="MF_01915">
    <property type="entry name" value="LPS_assembly_LptC"/>
    <property type="match status" value="1"/>
</dbReference>
<dbReference type="NCBIfam" id="TIGR04409">
    <property type="entry name" value="LptC_YrbK"/>
    <property type="match status" value="1"/>
</dbReference>
<evidence type="ECO:0000313" key="9">
    <source>
        <dbReference type="Proteomes" id="UP000014115"/>
    </source>
</evidence>
<dbReference type="InterPro" id="IPR026265">
    <property type="entry name" value="LptC"/>
</dbReference>
<organism evidence="8 9">
    <name type="scientific">Idiomarina xiamenensis 10-D-4</name>
    <dbReference type="NCBI Taxonomy" id="740709"/>
    <lineage>
        <taxon>Bacteria</taxon>
        <taxon>Pseudomonadati</taxon>
        <taxon>Pseudomonadota</taxon>
        <taxon>Gammaproteobacteria</taxon>
        <taxon>Alteromonadales</taxon>
        <taxon>Idiomarinaceae</taxon>
        <taxon>Idiomarina</taxon>
    </lineage>
</organism>
<dbReference type="GO" id="GO:0043165">
    <property type="term" value="P:Gram-negative-bacterium-type cell outer membrane assembly"/>
    <property type="evidence" value="ECO:0007669"/>
    <property type="project" value="UniProtKB-UniRule"/>
</dbReference>
<dbReference type="RefSeq" id="WP_008487759.1">
    <property type="nucleotide sequence ID" value="NZ_AMRG01000003.1"/>
</dbReference>
<comment type="caution">
    <text evidence="8">The sequence shown here is derived from an EMBL/GenBank/DDBJ whole genome shotgun (WGS) entry which is preliminary data.</text>
</comment>
<dbReference type="GO" id="GO:0005886">
    <property type="term" value="C:plasma membrane"/>
    <property type="evidence" value="ECO:0007669"/>
    <property type="project" value="UniProtKB-SubCell"/>
</dbReference>
<keyword evidence="5 6" id="KW-0472">Membrane</keyword>
<dbReference type="InterPro" id="IPR010664">
    <property type="entry name" value="LipoPS_assembly_LptC-rel"/>
</dbReference>
<dbReference type="PIRSF" id="PIRSF028513">
    <property type="entry name" value="LptC"/>
    <property type="match status" value="1"/>
</dbReference>
<gene>
    <name evidence="6" type="primary">lptC</name>
    <name evidence="8" type="ORF">A10D4_03485</name>
</gene>
<dbReference type="GO" id="GO:0017089">
    <property type="term" value="F:glycolipid transfer activity"/>
    <property type="evidence" value="ECO:0007669"/>
    <property type="project" value="TreeGrafter"/>
</dbReference>
<reference evidence="8 9" key="1">
    <citation type="journal article" date="2012" name="J. Bacteriol.">
        <title>Genome Sequence of Idiomarina xiamenensis Type Strain 10-D-4.</title>
        <authorList>
            <person name="Lai Q."/>
            <person name="Wang L."/>
            <person name="Wang W."/>
            <person name="Shao Z."/>
        </authorList>
    </citation>
    <scope>NUCLEOTIDE SEQUENCE [LARGE SCALE GENOMIC DNA]</scope>
    <source>
        <strain evidence="8 9">10-D-4</strain>
    </source>
</reference>
<comment type="subcellular location">
    <subcellularLocation>
        <location evidence="6">Cell inner membrane</location>
        <topology evidence="6">Single-pass membrane protein</topology>
    </subcellularLocation>
</comment>
<comment type="function">
    <text evidence="6">Involved in the assembly of lipopolysaccharide (LPS). Required for the translocation of LPS from the inner membrane to the outer membrane. Facilitates the transfer of LPS from the inner membrane to the periplasmic protein LptA. Could be a docking site for LptA.</text>
</comment>
<dbReference type="AlphaFoldDB" id="K2L6F7"/>
<evidence type="ECO:0000256" key="2">
    <source>
        <dbReference type="ARBA" id="ARBA00022519"/>
    </source>
</evidence>
<dbReference type="InterPro" id="IPR052363">
    <property type="entry name" value="LPS_export_LptC"/>
</dbReference>
<keyword evidence="9" id="KW-1185">Reference proteome</keyword>
<sequence>MSRRVLFILFLLFSFGALLFWRPFVDDREQGTQQRPASLKPDFIARGLVTRLYQPDGKLAHRIDADAMKHYSPIGLTELERPVYIVYAKDGQATWRVSADIGTYYDDKTLILERNVNIVDMDDSSVLDNIVTSYLVVDMVAESMTTDHPVTITGKRFQARGEGMVADLYAEQVELKRHAETIYYQSN</sequence>
<keyword evidence="1 6" id="KW-1003">Cell membrane</keyword>
<evidence type="ECO:0000256" key="1">
    <source>
        <dbReference type="ARBA" id="ARBA00022475"/>
    </source>
</evidence>
<keyword evidence="4 6" id="KW-1133">Transmembrane helix</keyword>
<dbReference type="EMBL" id="AMRG01000003">
    <property type="protein sequence ID" value="EKE85375.1"/>
    <property type="molecule type" value="Genomic_DNA"/>
</dbReference>
<dbReference type="eggNOG" id="COG3117">
    <property type="taxonomic scope" value="Bacteria"/>
</dbReference>
<name>K2L6F7_9GAMM</name>
<evidence type="ECO:0000256" key="4">
    <source>
        <dbReference type="ARBA" id="ARBA00022989"/>
    </source>
</evidence>
<dbReference type="OrthoDB" id="6193381at2"/>
<protein>
    <recommendedName>
        <fullName evidence="6 7">Lipopolysaccharide export system protein LptC</fullName>
    </recommendedName>
</protein>
<evidence type="ECO:0000256" key="6">
    <source>
        <dbReference type="HAMAP-Rule" id="MF_01915"/>
    </source>
</evidence>
<dbReference type="Pfam" id="PF06835">
    <property type="entry name" value="LptC"/>
    <property type="match status" value="1"/>
</dbReference>
<comment type="function">
    <text evidence="7">Required for the translocation of lipopolysaccharide (LPS) from the inner membrane to the outer membrane.</text>
</comment>
<comment type="subunit">
    <text evidence="6">Component of the lipopolysaccharide transport and assembly complex. Interacts with LptA and the LptBFG transporter complex.</text>
</comment>
<evidence type="ECO:0000313" key="8">
    <source>
        <dbReference type="EMBL" id="EKE85375.1"/>
    </source>
</evidence>
<proteinExistence type="inferred from homology"/>
<keyword evidence="2 6" id="KW-0997">Cell inner membrane</keyword>
<keyword evidence="3 6" id="KW-0812">Transmembrane</keyword>
<evidence type="ECO:0000256" key="7">
    <source>
        <dbReference type="PIRNR" id="PIRNR028513"/>
    </source>
</evidence>
<accession>K2L6F7</accession>
<dbReference type="Gene3D" id="2.60.450.10">
    <property type="entry name" value="Lipopolysaccharide (LPS) transport protein A like domain"/>
    <property type="match status" value="1"/>
</dbReference>
<dbReference type="GO" id="GO:0030288">
    <property type="term" value="C:outer membrane-bounded periplasmic space"/>
    <property type="evidence" value="ECO:0007669"/>
    <property type="project" value="TreeGrafter"/>
</dbReference>
<dbReference type="PATRIC" id="fig|740709.3.peg.702"/>